<dbReference type="STRING" id="314260.PB2503_06812"/>
<dbReference type="PANTHER" id="PTHR43685:SF2">
    <property type="entry name" value="GLYCOSYLTRANSFERASE 2-LIKE DOMAIN-CONTAINING PROTEIN"/>
    <property type="match status" value="1"/>
</dbReference>
<accession>E0TI89</accession>
<dbReference type="KEGG" id="pbr:PB2503_06812"/>
<reference evidence="3" key="1">
    <citation type="submission" date="2010-08" db="EMBL/GenBank/DDBJ databases">
        <title>Genome sequence of Parvularcula bermudensis HTCC2503.</title>
        <authorList>
            <person name="Kang D.-M."/>
            <person name="Oh H.-M."/>
            <person name="Cho J.-C."/>
        </authorList>
    </citation>
    <scope>NUCLEOTIDE SEQUENCE [LARGE SCALE GENOMIC DNA]</scope>
    <source>
        <strain evidence="3">ATCC BAA-594 / HTCC2503 / KCTC 12087</strain>
    </source>
</reference>
<dbReference type="Pfam" id="PF00535">
    <property type="entry name" value="Glycos_transf_2"/>
    <property type="match status" value="1"/>
</dbReference>
<evidence type="ECO:0000313" key="3">
    <source>
        <dbReference type="Proteomes" id="UP000001302"/>
    </source>
</evidence>
<dbReference type="AlphaFoldDB" id="E0TI89"/>
<protein>
    <submittedName>
        <fullName evidence="2">Glycosyltransferase</fullName>
    </submittedName>
</protein>
<reference evidence="2 3" key="2">
    <citation type="journal article" date="2011" name="J. Bacteriol.">
        <title>Complete genome sequence of strain HTCC2503T of Parvularcula bermudensis, the type species of the order "Parvularculales" in the class Alphaproteobacteria.</title>
        <authorList>
            <person name="Oh H.M."/>
            <person name="Kang I."/>
            <person name="Vergin K.L."/>
            <person name="Kang D."/>
            <person name="Rhee K.H."/>
            <person name="Giovannoni S.J."/>
            <person name="Cho J.C."/>
        </authorList>
    </citation>
    <scope>NUCLEOTIDE SEQUENCE [LARGE SCALE GENOMIC DNA]</scope>
    <source>
        <strain evidence="3">ATCC BAA-594 / HTCC2503 / KCTC 12087</strain>
    </source>
</reference>
<keyword evidence="3" id="KW-1185">Reference proteome</keyword>
<dbReference type="eggNOG" id="COG0463">
    <property type="taxonomic scope" value="Bacteria"/>
</dbReference>
<evidence type="ECO:0000313" key="2">
    <source>
        <dbReference type="EMBL" id="ADM09428.1"/>
    </source>
</evidence>
<feature type="domain" description="Glycosyltransferase 2-like" evidence="1">
    <location>
        <begin position="13"/>
        <end position="156"/>
    </location>
</feature>
<dbReference type="Proteomes" id="UP000001302">
    <property type="component" value="Chromosome"/>
</dbReference>
<evidence type="ECO:0000259" key="1">
    <source>
        <dbReference type="Pfam" id="PF00535"/>
    </source>
</evidence>
<dbReference type="OrthoDB" id="5291101at2"/>
<organism evidence="2 3">
    <name type="scientific">Parvularcula bermudensis (strain ATCC BAA-594 / HTCC2503 / KCTC 12087)</name>
    <dbReference type="NCBI Taxonomy" id="314260"/>
    <lineage>
        <taxon>Bacteria</taxon>
        <taxon>Pseudomonadati</taxon>
        <taxon>Pseudomonadota</taxon>
        <taxon>Alphaproteobacteria</taxon>
        <taxon>Parvularculales</taxon>
        <taxon>Parvularculaceae</taxon>
        <taxon>Parvularcula</taxon>
    </lineage>
</organism>
<dbReference type="HOGENOM" id="CLU_025996_0_0_5"/>
<dbReference type="CDD" id="cd00761">
    <property type="entry name" value="Glyco_tranf_GTA_type"/>
    <property type="match status" value="1"/>
</dbReference>
<dbReference type="EMBL" id="CP002156">
    <property type="protein sequence ID" value="ADM09428.1"/>
    <property type="molecule type" value="Genomic_DNA"/>
</dbReference>
<name>E0TI89_PARBH</name>
<keyword evidence="2" id="KW-0808">Transferase</keyword>
<dbReference type="CAZy" id="GT2">
    <property type="family name" value="Glycosyltransferase Family 2"/>
</dbReference>
<dbReference type="InterPro" id="IPR050834">
    <property type="entry name" value="Glycosyltransf_2"/>
</dbReference>
<dbReference type="PANTHER" id="PTHR43685">
    <property type="entry name" value="GLYCOSYLTRANSFERASE"/>
    <property type="match status" value="1"/>
</dbReference>
<dbReference type="InterPro" id="IPR001173">
    <property type="entry name" value="Glyco_trans_2-like"/>
</dbReference>
<dbReference type="Gene3D" id="3.90.550.10">
    <property type="entry name" value="Spore Coat Polysaccharide Biosynthesis Protein SpsA, Chain A"/>
    <property type="match status" value="1"/>
</dbReference>
<dbReference type="GO" id="GO:0016740">
    <property type="term" value="F:transferase activity"/>
    <property type="evidence" value="ECO:0007669"/>
    <property type="project" value="UniProtKB-KW"/>
</dbReference>
<dbReference type="SUPFAM" id="SSF53448">
    <property type="entry name" value="Nucleotide-diphospho-sugar transferases"/>
    <property type="match status" value="1"/>
</dbReference>
<sequence length="307" mass="34219">MDLSTGGGPPVVSVIIPAYKSADVLPQTLATVTQQTFTAWEAIIVDDCSPDDIVSAIKPFADDPRIRLVHHAHNQGAAAARNTGIGEARGRFVAFLDADDEWHPDKLAKQVQAVEAAPHPNRVFCVTRTKVVVDEDKWIVKPARLKADSEPLDEFIFVRGGFCQTSSFFLSRDLAAQIRWKDLRAGEDHLFAIEATAAGSYLLIDELLTIYHDEYNPNRLSNDKTLESGRAFMDVARPLISQKALRGYEARYLGPSLLRKEPVRGLWTICDATLRGALHPRFALTVLLRTLVPRDFYQGMRARLLSR</sequence>
<dbReference type="InterPro" id="IPR029044">
    <property type="entry name" value="Nucleotide-diphossugar_trans"/>
</dbReference>
<dbReference type="RefSeq" id="WP_013300402.1">
    <property type="nucleotide sequence ID" value="NC_014414.1"/>
</dbReference>
<gene>
    <name evidence="2" type="ordered locus">PB2503_06812</name>
</gene>
<proteinExistence type="predicted"/>